<proteinExistence type="predicted"/>
<keyword evidence="2" id="KW-0687">Ribonucleoprotein</keyword>
<keyword evidence="2" id="KW-0689">Ribosomal protein</keyword>
<dbReference type="AlphaFoldDB" id="A0A6J4IX24"/>
<reference evidence="2" key="1">
    <citation type="submission" date="2020-02" db="EMBL/GenBank/DDBJ databases">
        <authorList>
            <person name="Meier V. D."/>
        </authorList>
    </citation>
    <scope>NUCLEOTIDE SEQUENCE</scope>
    <source>
        <strain evidence="2">AVDCRST_MAG04</strain>
    </source>
</reference>
<feature type="compositionally biased region" description="Basic residues" evidence="1">
    <location>
        <begin position="45"/>
        <end position="54"/>
    </location>
</feature>
<evidence type="ECO:0000256" key="1">
    <source>
        <dbReference type="SAM" id="MobiDB-lite"/>
    </source>
</evidence>
<feature type="non-terminal residue" evidence="2">
    <location>
        <position position="173"/>
    </location>
</feature>
<gene>
    <name evidence="2" type="ORF">AVDCRST_MAG04-2773</name>
</gene>
<dbReference type="GO" id="GO:0005840">
    <property type="term" value="C:ribosome"/>
    <property type="evidence" value="ECO:0007669"/>
    <property type="project" value="UniProtKB-KW"/>
</dbReference>
<sequence length="173" mass="18192">ERDRAATGIHGHARRPPQPGAGHGARRRGGRRRGGAGSGAEARRVRAVLRHRPAQGRGGAGVGEARQGRHGDQRQAVGAVLRPPGAADADQPALPGGRPLPAVRRVRHRGGRRPVRPGGRPAARHQPRADQLRAGIAADPEEGRVPDARPARGGAQEVRPRQGPTFLPVQQAL</sequence>
<evidence type="ECO:0000313" key="2">
    <source>
        <dbReference type="EMBL" id="CAA9264308.1"/>
    </source>
</evidence>
<feature type="compositionally biased region" description="Basic and acidic residues" evidence="1">
    <location>
        <begin position="141"/>
        <end position="150"/>
    </location>
</feature>
<feature type="non-terminal residue" evidence="2">
    <location>
        <position position="1"/>
    </location>
</feature>
<protein>
    <submittedName>
        <fullName evidence="2">SSU ribosomal protein S9p (S16e)</fullName>
    </submittedName>
</protein>
<organism evidence="2">
    <name type="scientific">uncultured Acetobacteraceae bacterium</name>
    <dbReference type="NCBI Taxonomy" id="169975"/>
    <lineage>
        <taxon>Bacteria</taxon>
        <taxon>Pseudomonadati</taxon>
        <taxon>Pseudomonadota</taxon>
        <taxon>Alphaproteobacteria</taxon>
        <taxon>Acetobacterales</taxon>
        <taxon>Acetobacteraceae</taxon>
        <taxon>environmental samples</taxon>
    </lineage>
</organism>
<feature type="compositionally biased region" description="Basic residues" evidence="1">
    <location>
        <begin position="104"/>
        <end position="115"/>
    </location>
</feature>
<feature type="region of interest" description="Disordered" evidence="1">
    <location>
        <begin position="1"/>
        <end position="173"/>
    </location>
</feature>
<dbReference type="EMBL" id="CADCTL010000192">
    <property type="protein sequence ID" value="CAA9264308.1"/>
    <property type="molecule type" value="Genomic_DNA"/>
</dbReference>
<name>A0A6J4IX24_9PROT</name>
<accession>A0A6J4IX24</accession>
<feature type="compositionally biased region" description="Basic residues" evidence="1">
    <location>
        <begin position="24"/>
        <end position="34"/>
    </location>
</feature>